<reference evidence="1" key="2">
    <citation type="journal article" date="2015" name="Fish Shellfish Immunol.">
        <title>Early steps in the European eel (Anguilla anguilla)-Vibrio vulnificus interaction in the gills: Role of the RtxA13 toxin.</title>
        <authorList>
            <person name="Callol A."/>
            <person name="Pajuelo D."/>
            <person name="Ebbesson L."/>
            <person name="Teles M."/>
            <person name="MacKenzie S."/>
            <person name="Amaro C."/>
        </authorList>
    </citation>
    <scope>NUCLEOTIDE SEQUENCE</scope>
</reference>
<name>A0A0E9W5J1_ANGAN</name>
<evidence type="ECO:0000313" key="1">
    <source>
        <dbReference type="EMBL" id="JAH85637.1"/>
    </source>
</evidence>
<sequence>MVSKIEEKKSVGRNGHVCESMEEYTVLPFRRTQADQQAGLMCSFPG</sequence>
<protein>
    <submittedName>
        <fullName evidence="1">Uncharacterized protein</fullName>
    </submittedName>
</protein>
<proteinExistence type="predicted"/>
<reference evidence="1" key="1">
    <citation type="submission" date="2014-11" db="EMBL/GenBank/DDBJ databases">
        <authorList>
            <person name="Amaro Gonzalez C."/>
        </authorList>
    </citation>
    <scope>NUCLEOTIDE SEQUENCE</scope>
</reference>
<organism evidence="1">
    <name type="scientific">Anguilla anguilla</name>
    <name type="common">European freshwater eel</name>
    <name type="synonym">Muraena anguilla</name>
    <dbReference type="NCBI Taxonomy" id="7936"/>
    <lineage>
        <taxon>Eukaryota</taxon>
        <taxon>Metazoa</taxon>
        <taxon>Chordata</taxon>
        <taxon>Craniata</taxon>
        <taxon>Vertebrata</taxon>
        <taxon>Euteleostomi</taxon>
        <taxon>Actinopterygii</taxon>
        <taxon>Neopterygii</taxon>
        <taxon>Teleostei</taxon>
        <taxon>Anguilliformes</taxon>
        <taxon>Anguillidae</taxon>
        <taxon>Anguilla</taxon>
    </lineage>
</organism>
<dbReference type="EMBL" id="GBXM01022940">
    <property type="protein sequence ID" value="JAH85637.1"/>
    <property type="molecule type" value="Transcribed_RNA"/>
</dbReference>
<dbReference type="AlphaFoldDB" id="A0A0E9W5J1"/>
<accession>A0A0E9W5J1</accession>